<dbReference type="GO" id="GO:0071973">
    <property type="term" value="P:bacterial-type flagellum-dependent cell motility"/>
    <property type="evidence" value="ECO:0007669"/>
    <property type="project" value="InterPro"/>
</dbReference>
<keyword evidence="8 10" id="KW-1133">Transmembrane helix</keyword>
<dbReference type="RefSeq" id="WP_101287952.1">
    <property type="nucleotide sequence ID" value="NZ_FOUQ01000001.1"/>
</dbReference>
<keyword evidence="13" id="KW-1185">Reference proteome</keyword>
<dbReference type="OrthoDB" id="7908910at2"/>
<dbReference type="Proteomes" id="UP000233491">
    <property type="component" value="Unassembled WGS sequence"/>
</dbReference>
<evidence type="ECO:0000313" key="12">
    <source>
        <dbReference type="EMBL" id="PKR90688.1"/>
    </source>
</evidence>
<keyword evidence="6 10" id="KW-0812">Transmembrane</keyword>
<evidence type="ECO:0000256" key="6">
    <source>
        <dbReference type="ARBA" id="ARBA00022692"/>
    </source>
</evidence>
<dbReference type="Pfam" id="PF03748">
    <property type="entry name" value="FliL"/>
    <property type="match status" value="1"/>
</dbReference>
<accession>A0A1I4QFV7</accession>
<dbReference type="EMBL" id="PJNW01000002">
    <property type="protein sequence ID" value="PKR90688.1"/>
    <property type="molecule type" value="Genomic_DNA"/>
</dbReference>
<comment type="function">
    <text evidence="1 10">Controls the rotational direction of flagella during chemotaxis.</text>
</comment>
<organism evidence="12 13">
    <name type="scientific">Pleomorphomonas diazotrophica</name>
    <dbReference type="NCBI Taxonomy" id="1166257"/>
    <lineage>
        <taxon>Bacteria</taxon>
        <taxon>Pseudomonadati</taxon>
        <taxon>Pseudomonadota</taxon>
        <taxon>Alphaproteobacteria</taxon>
        <taxon>Hyphomicrobiales</taxon>
        <taxon>Pleomorphomonadaceae</taxon>
        <taxon>Pleomorphomonas</taxon>
    </lineage>
</organism>
<sequence length="174" mass="18993">MAKLSLPAAREAAPTEADAEVRRPPMPERVGVLKPALFLTILAVAAGLGLGIHLVRYAQIADATKEKDTVAAGEHDPRTSRLYRLKPIVTNLTEPADVWLRLDAAIVFEDEMPNSEVISAEISEDLLAFLKTLKVGQLEGATQLQHLREDLKDRVAIRSGGDVRDLIIESLVVQ</sequence>
<keyword evidence="10" id="KW-0997">Cell inner membrane</keyword>
<proteinExistence type="inferred from homology"/>
<keyword evidence="5 10" id="KW-0145">Chemotaxis</keyword>
<dbReference type="AlphaFoldDB" id="A0A1I4QFV7"/>
<reference evidence="12 13" key="1">
    <citation type="submission" date="2017-12" db="EMBL/GenBank/DDBJ databases">
        <title>Anaerobic carbon monoxide metabolism by Pleomorphomonas carboxyditropha sp. nov., a new mesophilic hydrogenogenic carboxidotroph.</title>
        <authorList>
            <person name="Esquivel-Elizondo S."/>
            <person name="Krajmalnik-Brown R."/>
        </authorList>
    </citation>
    <scope>NUCLEOTIDE SEQUENCE [LARGE SCALE GENOMIC DNA]</scope>
    <source>
        <strain evidence="12 13">R5-392</strain>
    </source>
</reference>
<evidence type="ECO:0000256" key="4">
    <source>
        <dbReference type="ARBA" id="ARBA00022475"/>
    </source>
</evidence>
<feature type="transmembrane region" description="Helical" evidence="10">
    <location>
        <begin position="36"/>
        <end position="55"/>
    </location>
</feature>
<evidence type="ECO:0000256" key="3">
    <source>
        <dbReference type="ARBA" id="ARBA00008281"/>
    </source>
</evidence>
<evidence type="ECO:0000256" key="8">
    <source>
        <dbReference type="ARBA" id="ARBA00022989"/>
    </source>
</evidence>
<keyword evidence="4" id="KW-1003">Cell membrane</keyword>
<evidence type="ECO:0000256" key="10">
    <source>
        <dbReference type="RuleBase" id="RU364125"/>
    </source>
</evidence>
<comment type="subcellular location">
    <subcellularLocation>
        <location evidence="10">Cell inner membrane</location>
    </subcellularLocation>
    <subcellularLocation>
        <location evidence="2">Cell membrane</location>
        <topology evidence="2">Single-pass membrane protein</topology>
    </subcellularLocation>
</comment>
<evidence type="ECO:0000256" key="11">
    <source>
        <dbReference type="SAM" id="MobiDB-lite"/>
    </source>
</evidence>
<dbReference type="GO" id="GO:0005886">
    <property type="term" value="C:plasma membrane"/>
    <property type="evidence" value="ECO:0007669"/>
    <property type="project" value="UniProtKB-SubCell"/>
</dbReference>
<keyword evidence="9 10" id="KW-0472">Membrane</keyword>
<dbReference type="GO" id="GO:0009425">
    <property type="term" value="C:bacterial-type flagellum basal body"/>
    <property type="evidence" value="ECO:0007669"/>
    <property type="project" value="InterPro"/>
</dbReference>
<protein>
    <recommendedName>
        <fullName evidence="10">Flagellar protein FliL</fullName>
    </recommendedName>
</protein>
<feature type="region of interest" description="Disordered" evidence="11">
    <location>
        <begin position="1"/>
        <end position="23"/>
    </location>
</feature>
<evidence type="ECO:0000256" key="2">
    <source>
        <dbReference type="ARBA" id="ARBA00004162"/>
    </source>
</evidence>
<name>A0A1I4QFV7_9HYPH</name>
<keyword evidence="7 10" id="KW-0283">Flagellar rotation</keyword>
<dbReference type="GO" id="GO:0006935">
    <property type="term" value="P:chemotaxis"/>
    <property type="evidence" value="ECO:0007669"/>
    <property type="project" value="UniProtKB-KW"/>
</dbReference>
<gene>
    <name evidence="12" type="ORF">CXZ10_04830</name>
</gene>
<evidence type="ECO:0000256" key="7">
    <source>
        <dbReference type="ARBA" id="ARBA00022779"/>
    </source>
</evidence>
<dbReference type="InterPro" id="IPR005503">
    <property type="entry name" value="FliL"/>
</dbReference>
<evidence type="ECO:0000313" key="13">
    <source>
        <dbReference type="Proteomes" id="UP000233491"/>
    </source>
</evidence>
<evidence type="ECO:0000256" key="9">
    <source>
        <dbReference type="ARBA" id="ARBA00023136"/>
    </source>
</evidence>
<comment type="caution">
    <text evidence="12">The sequence shown here is derived from an EMBL/GenBank/DDBJ whole genome shotgun (WGS) entry which is preliminary data.</text>
</comment>
<evidence type="ECO:0000256" key="1">
    <source>
        <dbReference type="ARBA" id="ARBA00002254"/>
    </source>
</evidence>
<evidence type="ECO:0000256" key="5">
    <source>
        <dbReference type="ARBA" id="ARBA00022500"/>
    </source>
</evidence>
<comment type="similarity">
    <text evidence="3 10">Belongs to the FliL family.</text>
</comment>